<comment type="caution">
    <text evidence="6">The sequence shown here is derived from an EMBL/GenBank/DDBJ whole genome shotgun (WGS) entry which is preliminary data.</text>
</comment>
<evidence type="ECO:0000313" key="7">
    <source>
        <dbReference type="Proteomes" id="UP001294412"/>
    </source>
</evidence>
<evidence type="ECO:0000256" key="3">
    <source>
        <dbReference type="ARBA" id="ARBA00023163"/>
    </source>
</evidence>
<evidence type="ECO:0000256" key="2">
    <source>
        <dbReference type="ARBA" id="ARBA00023125"/>
    </source>
</evidence>
<dbReference type="PANTHER" id="PTHR24567:SF68">
    <property type="entry name" value="DNA-BINDING TRANSCRIPTIONAL DUAL REGULATOR CRP"/>
    <property type="match status" value="1"/>
</dbReference>
<feature type="domain" description="HTH crp-type" evidence="5">
    <location>
        <begin position="147"/>
        <end position="221"/>
    </location>
</feature>
<dbReference type="InterPro" id="IPR036388">
    <property type="entry name" value="WH-like_DNA-bd_sf"/>
</dbReference>
<keyword evidence="3" id="KW-0804">Transcription</keyword>
<dbReference type="InterPro" id="IPR050397">
    <property type="entry name" value="Env_Response_Regulators"/>
</dbReference>
<keyword evidence="2" id="KW-0238">DNA-binding</keyword>
<dbReference type="Gene3D" id="1.10.10.10">
    <property type="entry name" value="Winged helix-like DNA-binding domain superfamily/Winged helix DNA-binding domain"/>
    <property type="match status" value="1"/>
</dbReference>
<evidence type="ECO:0000259" key="4">
    <source>
        <dbReference type="PROSITE" id="PS50042"/>
    </source>
</evidence>
<organism evidence="6 7">
    <name type="scientific">Fulvimarina uroteuthidis</name>
    <dbReference type="NCBI Taxonomy" id="3098149"/>
    <lineage>
        <taxon>Bacteria</taxon>
        <taxon>Pseudomonadati</taxon>
        <taxon>Pseudomonadota</taxon>
        <taxon>Alphaproteobacteria</taxon>
        <taxon>Hyphomicrobiales</taxon>
        <taxon>Aurantimonadaceae</taxon>
        <taxon>Fulvimarina</taxon>
    </lineage>
</organism>
<dbReference type="SUPFAM" id="SSF51206">
    <property type="entry name" value="cAMP-binding domain-like"/>
    <property type="match status" value="1"/>
</dbReference>
<reference evidence="6 7" key="1">
    <citation type="submission" date="2023-12" db="EMBL/GenBank/DDBJ databases">
        <title>Description of Novel Strain Fulvimarina sp. 2208YS6-2-32 isolated from Uroteuthis (Photololigo) edulis.</title>
        <authorList>
            <person name="Park J.-S."/>
        </authorList>
    </citation>
    <scope>NUCLEOTIDE SEQUENCE [LARGE SCALE GENOMIC DNA]</scope>
    <source>
        <strain evidence="6 7">2208YS6-2-32</strain>
    </source>
</reference>
<dbReference type="PANTHER" id="PTHR24567">
    <property type="entry name" value="CRP FAMILY TRANSCRIPTIONAL REGULATORY PROTEIN"/>
    <property type="match status" value="1"/>
</dbReference>
<evidence type="ECO:0000259" key="5">
    <source>
        <dbReference type="PROSITE" id="PS51063"/>
    </source>
</evidence>
<keyword evidence="1" id="KW-0805">Transcription regulation</keyword>
<dbReference type="SMART" id="SM00419">
    <property type="entry name" value="HTH_CRP"/>
    <property type="match status" value="1"/>
</dbReference>
<dbReference type="Proteomes" id="UP001294412">
    <property type="component" value="Unassembled WGS sequence"/>
</dbReference>
<accession>A0ABU5I7H3</accession>
<dbReference type="InterPro" id="IPR000595">
    <property type="entry name" value="cNMP-bd_dom"/>
</dbReference>
<dbReference type="PROSITE" id="PS50042">
    <property type="entry name" value="CNMP_BINDING_3"/>
    <property type="match status" value="1"/>
</dbReference>
<protein>
    <submittedName>
        <fullName evidence="6">Crp/Fnr family transcriptional regulator</fullName>
    </submittedName>
</protein>
<dbReference type="Pfam" id="PF00027">
    <property type="entry name" value="cNMP_binding"/>
    <property type="match status" value="1"/>
</dbReference>
<feature type="domain" description="Cyclic nucleotide-binding" evidence="4">
    <location>
        <begin position="14"/>
        <end position="91"/>
    </location>
</feature>
<dbReference type="Pfam" id="PF13545">
    <property type="entry name" value="HTH_Crp_2"/>
    <property type="match status" value="1"/>
</dbReference>
<sequence>MSSTTSLLVRKLECFQPLSQEEKAMLEQCTRPLREVGARQDIIREGDTPDKVFLILAGFACRYKIIEGGRRQIMAYLVPGDFCDFQAFILNEMDHNIGTLSACQVVEIPRSVILAMTDRPAIARSLWWASLVDSATLREWLVNMGQRPAEQRIAHLLCELLVRLEAVGLVTDNTYMLPITQTDLGDTMGLTVVHANRMLASLRDEALIEVDVRKITIRDVRRLKAFSGFNANYLHLDNPARMTRRSDAWIPRGDLSKARTDNADPG</sequence>
<dbReference type="CDD" id="cd00038">
    <property type="entry name" value="CAP_ED"/>
    <property type="match status" value="1"/>
</dbReference>
<dbReference type="InterPro" id="IPR018490">
    <property type="entry name" value="cNMP-bd_dom_sf"/>
</dbReference>
<proteinExistence type="predicted"/>
<dbReference type="Gene3D" id="2.60.120.10">
    <property type="entry name" value="Jelly Rolls"/>
    <property type="match status" value="1"/>
</dbReference>
<dbReference type="SUPFAM" id="SSF46785">
    <property type="entry name" value="Winged helix' DNA-binding domain"/>
    <property type="match status" value="1"/>
</dbReference>
<dbReference type="InterPro" id="IPR012318">
    <property type="entry name" value="HTH_CRP"/>
</dbReference>
<dbReference type="EMBL" id="JAXLPB010000004">
    <property type="protein sequence ID" value="MDY8110151.1"/>
    <property type="molecule type" value="Genomic_DNA"/>
</dbReference>
<name>A0ABU5I7H3_9HYPH</name>
<dbReference type="InterPro" id="IPR036390">
    <property type="entry name" value="WH_DNA-bd_sf"/>
</dbReference>
<dbReference type="SMART" id="SM00100">
    <property type="entry name" value="cNMP"/>
    <property type="match status" value="1"/>
</dbReference>
<keyword evidence="7" id="KW-1185">Reference proteome</keyword>
<evidence type="ECO:0000256" key="1">
    <source>
        <dbReference type="ARBA" id="ARBA00023015"/>
    </source>
</evidence>
<dbReference type="PROSITE" id="PS51063">
    <property type="entry name" value="HTH_CRP_2"/>
    <property type="match status" value="1"/>
</dbReference>
<dbReference type="InterPro" id="IPR014710">
    <property type="entry name" value="RmlC-like_jellyroll"/>
</dbReference>
<gene>
    <name evidence="6" type="ORF">U0C82_13475</name>
</gene>
<evidence type="ECO:0000313" key="6">
    <source>
        <dbReference type="EMBL" id="MDY8110151.1"/>
    </source>
</evidence>